<evidence type="ECO:0000313" key="11">
    <source>
        <dbReference type="Proteomes" id="UP000540989"/>
    </source>
</evidence>
<proteinExistence type="predicted"/>
<evidence type="ECO:0000256" key="5">
    <source>
        <dbReference type="ARBA" id="ARBA00022692"/>
    </source>
</evidence>
<accession>A0A7W8E5Z5</accession>
<evidence type="ECO:0000256" key="6">
    <source>
        <dbReference type="ARBA" id="ARBA00022989"/>
    </source>
</evidence>
<reference evidence="10 11" key="1">
    <citation type="submission" date="2020-08" db="EMBL/GenBank/DDBJ databases">
        <title>Genomic Encyclopedia of Type Strains, Phase IV (KMG-V): Genome sequencing to study the core and pangenomes of soil and plant-associated prokaryotes.</title>
        <authorList>
            <person name="Whitman W."/>
        </authorList>
    </citation>
    <scope>NUCLEOTIDE SEQUENCE [LARGE SCALE GENOMIC DNA]</scope>
    <source>
        <strain evidence="10 11">M8UP14</strain>
    </source>
</reference>
<comment type="caution">
    <text evidence="10">The sequence shown here is derived from an EMBL/GenBank/DDBJ whole genome shotgun (WGS) entry which is preliminary data.</text>
</comment>
<dbReference type="GO" id="GO:0016763">
    <property type="term" value="F:pentosyltransferase activity"/>
    <property type="evidence" value="ECO:0007669"/>
    <property type="project" value="TreeGrafter"/>
</dbReference>
<gene>
    <name evidence="10" type="ORF">HDF16_003414</name>
</gene>
<feature type="transmembrane region" description="Helical" evidence="8">
    <location>
        <begin position="155"/>
        <end position="181"/>
    </location>
</feature>
<evidence type="ECO:0000256" key="1">
    <source>
        <dbReference type="ARBA" id="ARBA00004651"/>
    </source>
</evidence>
<dbReference type="PANTHER" id="PTHR33908:SF11">
    <property type="entry name" value="MEMBRANE PROTEIN"/>
    <property type="match status" value="1"/>
</dbReference>
<dbReference type="Proteomes" id="UP000540989">
    <property type="component" value="Unassembled WGS sequence"/>
</dbReference>
<dbReference type="Pfam" id="PF13231">
    <property type="entry name" value="PMT_2"/>
    <property type="match status" value="1"/>
</dbReference>
<evidence type="ECO:0000313" key="10">
    <source>
        <dbReference type="EMBL" id="MBB5058700.1"/>
    </source>
</evidence>
<keyword evidence="6 8" id="KW-1133">Transmembrane helix</keyword>
<keyword evidence="11" id="KW-1185">Reference proteome</keyword>
<dbReference type="InterPro" id="IPR038731">
    <property type="entry name" value="RgtA/B/C-like"/>
</dbReference>
<dbReference type="PANTHER" id="PTHR33908">
    <property type="entry name" value="MANNOSYLTRANSFERASE YKCB-RELATED"/>
    <property type="match status" value="1"/>
</dbReference>
<name>A0A7W8E5Z5_9BACT</name>
<evidence type="ECO:0000256" key="7">
    <source>
        <dbReference type="ARBA" id="ARBA00023136"/>
    </source>
</evidence>
<organism evidence="10 11">
    <name type="scientific">Granulicella aggregans</name>
    <dbReference type="NCBI Taxonomy" id="474949"/>
    <lineage>
        <taxon>Bacteria</taxon>
        <taxon>Pseudomonadati</taxon>
        <taxon>Acidobacteriota</taxon>
        <taxon>Terriglobia</taxon>
        <taxon>Terriglobales</taxon>
        <taxon>Acidobacteriaceae</taxon>
        <taxon>Granulicella</taxon>
    </lineage>
</organism>
<evidence type="ECO:0000256" key="2">
    <source>
        <dbReference type="ARBA" id="ARBA00022475"/>
    </source>
</evidence>
<keyword evidence="5 8" id="KW-0812">Transmembrane</keyword>
<evidence type="ECO:0000259" key="9">
    <source>
        <dbReference type="Pfam" id="PF13231"/>
    </source>
</evidence>
<keyword evidence="7 8" id="KW-0472">Membrane</keyword>
<keyword evidence="2" id="KW-1003">Cell membrane</keyword>
<feature type="transmembrane region" description="Helical" evidence="8">
    <location>
        <begin position="367"/>
        <end position="386"/>
    </location>
</feature>
<evidence type="ECO:0000256" key="8">
    <source>
        <dbReference type="SAM" id="Phobius"/>
    </source>
</evidence>
<keyword evidence="4" id="KW-0808">Transferase</keyword>
<feature type="domain" description="Glycosyltransferase RgtA/B/C/D-like" evidence="9">
    <location>
        <begin position="50"/>
        <end position="211"/>
    </location>
</feature>
<feature type="transmembrane region" description="Helical" evidence="8">
    <location>
        <begin position="343"/>
        <end position="361"/>
    </location>
</feature>
<dbReference type="GO" id="GO:0009103">
    <property type="term" value="P:lipopolysaccharide biosynthetic process"/>
    <property type="evidence" value="ECO:0007669"/>
    <property type="project" value="UniProtKB-ARBA"/>
</dbReference>
<feature type="transmembrane region" description="Helical" evidence="8">
    <location>
        <begin position="193"/>
        <end position="211"/>
    </location>
</feature>
<evidence type="ECO:0000256" key="4">
    <source>
        <dbReference type="ARBA" id="ARBA00022679"/>
    </source>
</evidence>
<dbReference type="RefSeq" id="WP_184218753.1">
    <property type="nucleotide sequence ID" value="NZ_JACHIP010000004.1"/>
</dbReference>
<feature type="transmembrane region" description="Helical" evidence="8">
    <location>
        <begin position="123"/>
        <end position="143"/>
    </location>
</feature>
<protein>
    <recommendedName>
        <fullName evidence="9">Glycosyltransferase RgtA/B/C/D-like domain-containing protein</fullName>
    </recommendedName>
</protein>
<dbReference type="AlphaFoldDB" id="A0A7W8E5Z5"/>
<dbReference type="GO" id="GO:0005886">
    <property type="term" value="C:plasma membrane"/>
    <property type="evidence" value="ECO:0007669"/>
    <property type="project" value="UniProtKB-SubCell"/>
</dbReference>
<evidence type="ECO:0000256" key="3">
    <source>
        <dbReference type="ARBA" id="ARBA00022676"/>
    </source>
</evidence>
<sequence length="404" mass="45527">MSLIYGSLQDSCPHFGSFGWELGWVAGSIANGHGFSSPFWPATGPTALVPPVFPYLLAGIFRIFGIYTLHAGVVILSLDSLFSSLTCIPIYFIAKSAATPRIAGFAAWAWVVYPFSVYYSTVVWEWSLTALLFSSCLAVLLRLHKIHRTWGWLGFGALYGFTALVNPAVLSVLPLLLLLVIRKRHKAGLPWRAKTLVAMLALLAVVAPWVVHVSRRMGTPVPIRDNFWLEFYAGNSGDSFESNVRWAHPASNPVEMAEFQRVGEIRYLAEKHRLAAEFVRHHPLWFALATVRRFVRYWTGFWSFSPSYLRLEPLDLPNFFFCTGVTAMMLRGARRLWTQRREAALPFVILIACFPLTYYITHASMDYRQPIEPVIVILATIGVFRLSPRVRESAPKQADAISLT</sequence>
<keyword evidence="3" id="KW-0328">Glycosyltransferase</keyword>
<comment type="subcellular location">
    <subcellularLocation>
        <location evidence="1">Cell membrane</location>
        <topology evidence="1">Multi-pass membrane protein</topology>
    </subcellularLocation>
</comment>
<dbReference type="InterPro" id="IPR050297">
    <property type="entry name" value="LipidA_mod_glycosyltrf_83"/>
</dbReference>
<dbReference type="EMBL" id="JACHIP010000004">
    <property type="protein sequence ID" value="MBB5058700.1"/>
    <property type="molecule type" value="Genomic_DNA"/>
</dbReference>